<accession>A0A9P6QA05</accession>
<comment type="similarity">
    <text evidence="1">Belongs to the TRAFAC class TrmE-Era-EngA-EngB-Septin-like GTPase superfamily. Septin GTPase family.</text>
</comment>
<keyword evidence="1" id="KW-0342">GTP-binding</keyword>
<feature type="compositionally biased region" description="Basic and acidic residues" evidence="2">
    <location>
        <begin position="314"/>
        <end position="331"/>
    </location>
</feature>
<dbReference type="EMBL" id="JAAAJA010000125">
    <property type="protein sequence ID" value="KAG0261443.1"/>
    <property type="molecule type" value="Genomic_DNA"/>
</dbReference>
<evidence type="ECO:0000256" key="2">
    <source>
        <dbReference type="SAM" id="MobiDB-lite"/>
    </source>
</evidence>
<dbReference type="InterPro" id="IPR027417">
    <property type="entry name" value="P-loop_NTPase"/>
</dbReference>
<reference evidence="4" key="1">
    <citation type="journal article" date="2020" name="Fungal Divers.">
        <title>Resolving the Mortierellaceae phylogeny through synthesis of multi-gene phylogenetics and phylogenomics.</title>
        <authorList>
            <person name="Vandepol N."/>
            <person name="Liber J."/>
            <person name="Desiro A."/>
            <person name="Na H."/>
            <person name="Kennedy M."/>
            <person name="Barry K."/>
            <person name="Grigoriev I.V."/>
            <person name="Miller A.N."/>
            <person name="O'Donnell K."/>
            <person name="Stajich J.E."/>
            <person name="Bonito G."/>
        </authorList>
    </citation>
    <scope>NUCLEOTIDE SEQUENCE</scope>
    <source>
        <strain evidence="4">KOD948</strain>
    </source>
</reference>
<dbReference type="PANTHER" id="PTHR18884">
    <property type="entry name" value="SEPTIN"/>
    <property type="match status" value="1"/>
</dbReference>
<organism evidence="4 5">
    <name type="scientific">Mortierella polycephala</name>
    <dbReference type="NCBI Taxonomy" id="41804"/>
    <lineage>
        <taxon>Eukaryota</taxon>
        <taxon>Fungi</taxon>
        <taxon>Fungi incertae sedis</taxon>
        <taxon>Mucoromycota</taxon>
        <taxon>Mortierellomycotina</taxon>
        <taxon>Mortierellomycetes</taxon>
        <taxon>Mortierellales</taxon>
        <taxon>Mortierellaceae</taxon>
        <taxon>Mortierella</taxon>
    </lineage>
</organism>
<keyword evidence="5" id="KW-1185">Reference proteome</keyword>
<name>A0A9P6QA05_9FUNG</name>
<evidence type="ECO:0000313" key="4">
    <source>
        <dbReference type="EMBL" id="KAG0261443.1"/>
    </source>
</evidence>
<dbReference type="OrthoDB" id="3512845at2759"/>
<evidence type="ECO:0000259" key="3">
    <source>
        <dbReference type="Pfam" id="PF00735"/>
    </source>
</evidence>
<dbReference type="Gene3D" id="3.40.50.300">
    <property type="entry name" value="P-loop containing nucleotide triphosphate hydrolases"/>
    <property type="match status" value="1"/>
</dbReference>
<dbReference type="GO" id="GO:0005525">
    <property type="term" value="F:GTP binding"/>
    <property type="evidence" value="ECO:0007669"/>
    <property type="project" value="UniProtKB-KW"/>
</dbReference>
<keyword evidence="1" id="KW-0547">Nucleotide-binding</keyword>
<dbReference type="AlphaFoldDB" id="A0A9P6QA05"/>
<evidence type="ECO:0000313" key="5">
    <source>
        <dbReference type="Proteomes" id="UP000726737"/>
    </source>
</evidence>
<dbReference type="InterPro" id="IPR030379">
    <property type="entry name" value="G_SEPTIN_dom"/>
</dbReference>
<protein>
    <recommendedName>
        <fullName evidence="3">Septin-type G domain-containing protein</fullName>
    </recommendedName>
</protein>
<dbReference type="SUPFAM" id="SSF52540">
    <property type="entry name" value="P-loop containing nucleoside triphosphate hydrolases"/>
    <property type="match status" value="2"/>
</dbReference>
<comment type="caution">
    <text evidence="4">The sequence shown here is derived from an EMBL/GenBank/DDBJ whole genome shotgun (WGS) entry which is preliminary data.</text>
</comment>
<feature type="region of interest" description="Disordered" evidence="2">
    <location>
        <begin position="288"/>
        <end position="357"/>
    </location>
</feature>
<dbReference type="Pfam" id="PF00735">
    <property type="entry name" value="Septin"/>
    <property type="match status" value="1"/>
</dbReference>
<sequence length="357" mass="40296">MSPSQIGTGIGIANLPNQRHKIVAKRGANFTLMVCGESGLGKTTFINTLFTTTIKTPKSYKRRFNKSAEKTVEIEIIRAGKNPSYIKNFVRINQDDLGDRAACEALTMSALQANNRTQSVVIDRCNFDQSQRKVWVGIAKQLDIKEVDVIIMDTEFYHCKKRILARANHPTQVEGPNGVDILFKFMEMLTLPTYFEGFSRIMRIEPQATTEYTDEAVQEIMQKLSLVEKPENLQAPRWQKEDYYFKTQYHRDEEAYRARKAAQYQQHQKASANKGLQVDSDGFAMKVRPGQKEEPSAPAAVRPPLFGAAGGGWRAREAAKQRQQEQQEPKKFGPTLHEVPKPAVANPFGLLGEGDDE</sequence>
<proteinExistence type="inferred from homology"/>
<feature type="domain" description="Septin-type G" evidence="3">
    <location>
        <begin position="26"/>
        <end position="77"/>
    </location>
</feature>
<dbReference type="Proteomes" id="UP000726737">
    <property type="component" value="Unassembled WGS sequence"/>
</dbReference>
<evidence type="ECO:0000256" key="1">
    <source>
        <dbReference type="RuleBase" id="RU004560"/>
    </source>
</evidence>
<gene>
    <name evidence="4" type="ORF">BG011_001034</name>
</gene>